<organism evidence="2 3">
    <name type="scientific">Variovorax paradoxus</name>
    <dbReference type="NCBI Taxonomy" id="34073"/>
    <lineage>
        <taxon>Bacteria</taxon>
        <taxon>Pseudomonadati</taxon>
        <taxon>Pseudomonadota</taxon>
        <taxon>Betaproteobacteria</taxon>
        <taxon>Burkholderiales</taxon>
        <taxon>Comamonadaceae</taxon>
        <taxon>Variovorax</taxon>
    </lineage>
</organism>
<dbReference type="PANTHER" id="PTHR23150:SF36">
    <property type="entry name" value="HERCYNINE OXYGENASE"/>
    <property type="match status" value="1"/>
</dbReference>
<dbReference type="InterPro" id="IPR005532">
    <property type="entry name" value="SUMF_dom"/>
</dbReference>
<comment type="caution">
    <text evidence="2">The sequence shown here is derived from an EMBL/GenBank/DDBJ whole genome shotgun (WGS) entry which is preliminary data.</text>
</comment>
<evidence type="ECO:0000313" key="3">
    <source>
        <dbReference type="Proteomes" id="UP000249135"/>
    </source>
</evidence>
<dbReference type="InterPro" id="IPR051043">
    <property type="entry name" value="Sulfatase_Mod_Factor_Kinase"/>
</dbReference>
<dbReference type="InterPro" id="IPR042095">
    <property type="entry name" value="SUMF_sf"/>
</dbReference>
<dbReference type="Gene3D" id="3.90.1580.10">
    <property type="entry name" value="paralog of FGE (formylglycine-generating enzyme)"/>
    <property type="match status" value="1"/>
</dbReference>
<dbReference type="Pfam" id="PF03781">
    <property type="entry name" value="FGE-sulfatase"/>
    <property type="match status" value="1"/>
</dbReference>
<evidence type="ECO:0000259" key="1">
    <source>
        <dbReference type="Pfam" id="PF03781"/>
    </source>
</evidence>
<gene>
    <name evidence="2" type="ORF">DI563_15195</name>
</gene>
<dbReference type="PANTHER" id="PTHR23150">
    <property type="entry name" value="SULFATASE MODIFYING FACTOR 1, 2"/>
    <property type="match status" value="1"/>
</dbReference>
<sequence>MRRAGRELLSLALIDARNHTLHLLSLYEAALASSELDSPSPWPADVVPPRWLAGHVGWFAEYWIGRNTQRALGVDCPARPTRLAAIDPGADAAWERPPSGEGRALPGMADTRAYLLETLEGTLELLEHAAETDAGLYFYRLALLHEDLRGEQLVVMAQSLGLAIGAELPPPGITLAPLVVPGSRWTLGAGDAPGLHLAQETGAQSMDVPEFEIDAQPVTWQQFCEFVDDGGYDREQLWSPAGWAWVQDAGRRAPRHVEQIGLGHGGGGGSVLQQRFGATVRAAGEQSAMHLSWWEADAWARWAGRRLATEVEWEIAAHVAARRGFRWGEVQEWTAGTLRPWPGQRLDPWSAGTDFDPEPAWGQARVLRGASFAARARMRSPRWRGFAPPARDDGFFGFRTCAL</sequence>
<dbReference type="AlphaFoldDB" id="A0A2W5Q4W0"/>
<accession>A0A2W5Q4W0</accession>
<proteinExistence type="predicted"/>
<protein>
    <recommendedName>
        <fullName evidence="1">Sulfatase-modifying factor enzyme-like domain-containing protein</fullName>
    </recommendedName>
</protein>
<dbReference type="Proteomes" id="UP000249135">
    <property type="component" value="Unassembled WGS sequence"/>
</dbReference>
<feature type="domain" description="Sulfatase-modifying factor enzyme-like" evidence="1">
    <location>
        <begin position="179"/>
        <end position="328"/>
    </location>
</feature>
<name>A0A2W5Q4W0_VARPD</name>
<evidence type="ECO:0000313" key="2">
    <source>
        <dbReference type="EMBL" id="PZQ73351.1"/>
    </source>
</evidence>
<dbReference type="EMBL" id="QFPP01000191">
    <property type="protein sequence ID" value="PZQ73351.1"/>
    <property type="molecule type" value="Genomic_DNA"/>
</dbReference>
<reference evidence="2 3" key="1">
    <citation type="submission" date="2017-08" db="EMBL/GenBank/DDBJ databases">
        <title>Infants hospitalized years apart are colonized by the same room-sourced microbial strains.</title>
        <authorList>
            <person name="Brooks B."/>
            <person name="Olm M.R."/>
            <person name="Firek B.A."/>
            <person name="Baker R."/>
            <person name="Thomas B.C."/>
            <person name="Morowitz M.J."/>
            <person name="Banfield J.F."/>
        </authorList>
    </citation>
    <scope>NUCLEOTIDE SEQUENCE [LARGE SCALE GENOMIC DNA]</scope>
    <source>
        <strain evidence="2">S2_005_003_R2_41</strain>
    </source>
</reference>
<dbReference type="SUPFAM" id="SSF56436">
    <property type="entry name" value="C-type lectin-like"/>
    <property type="match status" value="1"/>
</dbReference>
<dbReference type="InterPro" id="IPR016187">
    <property type="entry name" value="CTDL_fold"/>
</dbReference>